<name>A0ABQ9EG40_TEGGR</name>
<dbReference type="CDD" id="cd23659">
    <property type="entry name" value="USP_At3g01520-like"/>
    <property type="match status" value="1"/>
</dbReference>
<dbReference type="EMBL" id="JARBDR010000918">
    <property type="protein sequence ID" value="KAJ8302400.1"/>
    <property type="molecule type" value="Genomic_DNA"/>
</dbReference>
<dbReference type="InterPro" id="IPR006016">
    <property type="entry name" value="UspA"/>
</dbReference>
<gene>
    <name evidence="2" type="ORF">KUTeg_021387</name>
</gene>
<dbReference type="PRINTS" id="PR01438">
    <property type="entry name" value="UNVRSLSTRESS"/>
</dbReference>
<dbReference type="InterPro" id="IPR006015">
    <property type="entry name" value="Universal_stress_UspA"/>
</dbReference>
<dbReference type="PANTHER" id="PTHR46989:SF3">
    <property type="entry name" value="USPA DOMAIN-CONTAINING PROTEIN"/>
    <property type="match status" value="1"/>
</dbReference>
<evidence type="ECO:0000313" key="2">
    <source>
        <dbReference type="EMBL" id="KAJ8302400.1"/>
    </source>
</evidence>
<organism evidence="2 3">
    <name type="scientific">Tegillarca granosa</name>
    <name type="common">Malaysian cockle</name>
    <name type="synonym">Anadara granosa</name>
    <dbReference type="NCBI Taxonomy" id="220873"/>
    <lineage>
        <taxon>Eukaryota</taxon>
        <taxon>Metazoa</taxon>
        <taxon>Spiralia</taxon>
        <taxon>Lophotrochozoa</taxon>
        <taxon>Mollusca</taxon>
        <taxon>Bivalvia</taxon>
        <taxon>Autobranchia</taxon>
        <taxon>Pteriomorphia</taxon>
        <taxon>Arcoida</taxon>
        <taxon>Arcoidea</taxon>
        <taxon>Arcidae</taxon>
        <taxon>Tegillarca</taxon>
    </lineage>
</organism>
<dbReference type="InterPro" id="IPR014729">
    <property type="entry name" value="Rossmann-like_a/b/a_fold"/>
</dbReference>
<proteinExistence type="predicted"/>
<feature type="domain" description="UspA" evidence="1">
    <location>
        <begin position="1"/>
        <end position="145"/>
    </location>
</feature>
<protein>
    <recommendedName>
        <fullName evidence="1">UspA domain-containing protein</fullName>
    </recommendedName>
</protein>
<keyword evidence="3" id="KW-1185">Reference proteome</keyword>
<dbReference type="Pfam" id="PF00582">
    <property type="entry name" value="Usp"/>
    <property type="match status" value="1"/>
</dbReference>
<dbReference type="PANTHER" id="PTHR46989">
    <property type="entry name" value="USP DOMAIN-CONTAINING PROTEIN"/>
    <property type="match status" value="1"/>
</dbReference>
<evidence type="ECO:0000313" key="3">
    <source>
        <dbReference type="Proteomes" id="UP001217089"/>
    </source>
</evidence>
<sequence>MAQKIMICIDGSEFSNEALKWYSQNFYREGHKCYLVYVPESFVNVSMMSPGKHLECVREAEERTAHVKKQYVELAAKCNVPAEFVAAHGKDDEKTGAVLIRIAKELDPLFIITGTRGMGTIRRTILGSVSDYLVHHSSCPVLVARHKEPHHKGQQQMDQ</sequence>
<comment type="caution">
    <text evidence="2">The sequence shown here is derived from an EMBL/GenBank/DDBJ whole genome shotgun (WGS) entry which is preliminary data.</text>
</comment>
<dbReference type="Proteomes" id="UP001217089">
    <property type="component" value="Unassembled WGS sequence"/>
</dbReference>
<reference evidence="2 3" key="1">
    <citation type="submission" date="2022-12" db="EMBL/GenBank/DDBJ databases">
        <title>Chromosome-level genome of Tegillarca granosa.</title>
        <authorList>
            <person name="Kim J."/>
        </authorList>
    </citation>
    <scope>NUCLEOTIDE SEQUENCE [LARGE SCALE GENOMIC DNA]</scope>
    <source>
        <strain evidence="2">Teg-2019</strain>
        <tissue evidence="2">Adductor muscle</tissue>
    </source>
</reference>
<dbReference type="SUPFAM" id="SSF52402">
    <property type="entry name" value="Adenine nucleotide alpha hydrolases-like"/>
    <property type="match status" value="1"/>
</dbReference>
<dbReference type="Gene3D" id="3.40.50.620">
    <property type="entry name" value="HUPs"/>
    <property type="match status" value="1"/>
</dbReference>
<evidence type="ECO:0000259" key="1">
    <source>
        <dbReference type="Pfam" id="PF00582"/>
    </source>
</evidence>
<accession>A0ABQ9EG40</accession>